<gene>
    <name evidence="1" type="ORF">EMQ25_09950</name>
</gene>
<sequence>MELVEVDRRGHVPYPSRKLIQVMNSICWTNDAQERYRLDMGTGRPFPGPLRLPGAPHFLETEMAYLLSSERPAASAAPAHPLASIFAWAGKVRAERRQRLALFSLLELDDARLEDLGLSREDVRDAIRNRPRSLNETFSSRRAVRARSWFRSS</sequence>
<evidence type="ECO:0000313" key="1">
    <source>
        <dbReference type="EMBL" id="RUT31179.1"/>
    </source>
</evidence>
<evidence type="ECO:0008006" key="3">
    <source>
        <dbReference type="Google" id="ProtNLM"/>
    </source>
</evidence>
<keyword evidence="2" id="KW-1185">Reference proteome</keyword>
<dbReference type="Proteomes" id="UP000281547">
    <property type="component" value="Unassembled WGS sequence"/>
</dbReference>
<name>A0A433XAS1_9HYPH</name>
<dbReference type="AlphaFoldDB" id="A0A433XAS1"/>
<accession>A0A433XAS1</accession>
<protein>
    <recommendedName>
        <fullName evidence="3">DUF1127 domain-containing protein</fullName>
    </recommendedName>
</protein>
<reference evidence="1 2" key="1">
    <citation type="journal article" date="2016" name="Int. J. Syst. Evol. Microbiol.">
        <title>Arsenicitalea aurantiaca gen. nov., sp. nov., a new member of the family Hyphomicrobiaceae, isolated from high-arsenic sediment.</title>
        <authorList>
            <person name="Mu Y."/>
            <person name="Zhou L."/>
            <person name="Zeng X.C."/>
            <person name="Liu L."/>
            <person name="Pan Y."/>
            <person name="Chen X."/>
            <person name="Wang J."/>
            <person name="Li S."/>
            <person name="Li W.J."/>
            <person name="Wang Y."/>
        </authorList>
    </citation>
    <scope>NUCLEOTIDE SEQUENCE [LARGE SCALE GENOMIC DNA]</scope>
    <source>
        <strain evidence="1 2">42-50</strain>
    </source>
</reference>
<dbReference type="EMBL" id="RZNJ01000003">
    <property type="protein sequence ID" value="RUT31179.1"/>
    <property type="molecule type" value="Genomic_DNA"/>
</dbReference>
<organism evidence="1 2">
    <name type="scientific">Arsenicitalea aurantiaca</name>
    <dbReference type="NCBI Taxonomy" id="1783274"/>
    <lineage>
        <taxon>Bacteria</taxon>
        <taxon>Pseudomonadati</taxon>
        <taxon>Pseudomonadota</taxon>
        <taxon>Alphaproteobacteria</taxon>
        <taxon>Hyphomicrobiales</taxon>
        <taxon>Devosiaceae</taxon>
        <taxon>Arsenicitalea</taxon>
    </lineage>
</organism>
<comment type="caution">
    <text evidence="1">The sequence shown here is derived from an EMBL/GenBank/DDBJ whole genome shotgun (WGS) entry which is preliminary data.</text>
</comment>
<proteinExistence type="predicted"/>
<evidence type="ECO:0000313" key="2">
    <source>
        <dbReference type="Proteomes" id="UP000281547"/>
    </source>
</evidence>